<dbReference type="Gene3D" id="2.130.10.10">
    <property type="entry name" value="YVTN repeat-like/Quinoprotein amine dehydrogenase"/>
    <property type="match status" value="3"/>
</dbReference>
<dbReference type="GO" id="GO:0005737">
    <property type="term" value="C:cytoplasm"/>
    <property type="evidence" value="ECO:0007669"/>
    <property type="project" value="TreeGrafter"/>
</dbReference>
<comment type="caution">
    <text evidence="5">The sequence shown here is derived from an EMBL/GenBank/DDBJ whole genome shotgun (WGS) entry which is preliminary data.</text>
</comment>
<dbReference type="SMART" id="SM00320">
    <property type="entry name" value="WD40"/>
    <property type="match status" value="7"/>
</dbReference>
<organism evidence="5 6">
    <name type="scientific">Cryoendolithus antarcticus</name>
    <dbReference type="NCBI Taxonomy" id="1507870"/>
    <lineage>
        <taxon>Eukaryota</taxon>
        <taxon>Fungi</taxon>
        <taxon>Dikarya</taxon>
        <taxon>Ascomycota</taxon>
        <taxon>Pezizomycotina</taxon>
        <taxon>Dothideomycetes</taxon>
        <taxon>Dothideomycetidae</taxon>
        <taxon>Cladosporiales</taxon>
        <taxon>Cladosporiaceae</taxon>
        <taxon>Cryoendolithus</taxon>
    </lineage>
</organism>
<dbReference type="GO" id="GO:0045717">
    <property type="term" value="P:negative regulation of fatty acid biosynthetic process"/>
    <property type="evidence" value="ECO:0007669"/>
    <property type="project" value="TreeGrafter"/>
</dbReference>
<dbReference type="PANTHER" id="PTHR15574:SF40">
    <property type="entry name" value="WD AND TETRATRICOPEPTIDE REPEATS PROTEIN 1"/>
    <property type="match status" value="1"/>
</dbReference>
<dbReference type="STRING" id="1507870.A0A1V8S7U4"/>
<keyword evidence="6" id="KW-1185">Reference proteome</keyword>
<dbReference type="PROSITE" id="PS50082">
    <property type="entry name" value="WD_REPEATS_2"/>
    <property type="match status" value="4"/>
</dbReference>
<feature type="repeat" description="WD" evidence="3">
    <location>
        <begin position="171"/>
        <end position="212"/>
    </location>
</feature>
<feature type="repeat" description="WD" evidence="3">
    <location>
        <begin position="92"/>
        <end position="135"/>
    </location>
</feature>
<accession>A0A1V8S7U4</accession>
<feature type="region of interest" description="Disordered" evidence="4">
    <location>
        <begin position="969"/>
        <end position="994"/>
    </location>
</feature>
<name>A0A1V8S7U4_9PEZI</name>
<feature type="compositionally biased region" description="Basic and acidic residues" evidence="4">
    <location>
        <begin position="971"/>
        <end position="980"/>
    </location>
</feature>
<keyword evidence="2" id="KW-0677">Repeat</keyword>
<reference evidence="6" key="1">
    <citation type="submission" date="2017-03" db="EMBL/GenBank/DDBJ databases">
        <title>Genomes of endolithic fungi from Antarctica.</title>
        <authorList>
            <person name="Coleine C."/>
            <person name="Masonjones S."/>
            <person name="Stajich J.E."/>
        </authorList>
    </citation>
    <scope>NUCLEOTIDE SEQUENCE [LARGE SCALE GENOMIC DNA]</scope>
    <source>
        <strain evidence="6">CCFEE 5527</strain>
    </source>
</reference>
<keyword evidence="1 3" id="KW-0853">WD repeat</keyword>
<dbReference type="Proteomes" id="UP000192596">
    <property type="component" value="Unassembled WGS sequence"/>
</dbReference>
<gene>
    <name evidence="5" type="ORF">B0A48_18604</name>
</gene>
<feature type="repeat" description="WD" evidence="3">
    <location>
        <begin position="871"/>
        <end position="900"/>
    </location>
</feature>
<feature type="region of interest" description="Disordered" evidence="4">
    <location>
        <begin position="751"/>
        <end position="823"/>
    </location>
</feature>
<evidence type="ECO:0000256" key="2">
    <source>
        <dbReference type="ARBA" id="ARBA00022737"/>
    </source>
</evidence>
<evidence type="ECO:0000256" key="4">
    <source>
        <dbReference type="SAM" id="MobiDB-lite"/>
    </source>
</evidence>
<dbReference type="InterPro" id="IPR001680">
    <property type="entry name" value="WD40_rpt"/>
</dbReference>
<evidence type="ECO:0000256" key="3">
    <source>
        <dbReference type="PROSITE-ProRule" id="PRU00221"/>
    </source>
</evidence>
<evidence type="ECO:0000256" key="1">
    <source>
        <dbReference type="ARBA" id="ARBA00022574"/>
    </source>
</evidence>
<dbReference type="AlphaFoldDB" id="A0A1V8S7U4"/>
<feature type="compositionally biased region" description="Polar residues" evidence="4">
    <location>
        <begin position="381"/>
        <end position="391"/>
    </location>
</feature>
<protein>
    <submittedName>
        <fullName evidence="5">Uncharacterized protein</fullName>
    </submittedName>
</protein>
<feature type="compositionally biased region" description="Polar residues" evidence="4">
    <location>
        <begin position="981"/>
        <end position="990"/>
    </location>
</feature>
<dbReference type="Pfam" id="PF00400">
    <property type="entry name" value="WD40"/>
    <property type="match status" value="4"/>
</dbReference>
<dbReference type="PANTHER" id="PTHR15574">
    <property type="entry name" value="WD REPEAT DOMAIN-CONTAINING FAMILY"/>
    <property type="match status" value="1"/>
</dbReference>
<dbReference type="SUPFAM" id="SSF50978">
    <property type="entry name" value="WD40 repeat-like"/>
    <property type="match status" value="1"/>
</dbReference>
<proteinExistence type="predicted"/>
<feature type="repeat" description="WD" evidence="3">
    <location>
        <begin position="43"/>
        <end position="73"/>
    </location>
</feature>
<sequence>MKETFTTKILERECSDYAIKLRSHRKLYSDRSVVKNLDIVNELAGHSGCVNALSWSRSGNLLASGSDDQHLNIHRYQAPDGDKQFQLATTVATGHRANIFSVKFMPHSQDRTVITAAGDNEVRVFDLEYAGQSRTASAASSMATEGRRRGRNSVYDGVRYMNDGDTDCRVYRSHGDRVKRIVTESSPHLFLTCSEDGEVRQWDLRQPSSAYPSSRGGGNVPPPLISYKRFNLSLNSISCSGSQPHYIALGGGHLHAFLHDRRMTGRDRGQEAGVGSSHRRTAHEEDQMGDATRCVRKFAPHGQPKMESCDNGHITALKISDARPDEMIASWSGDHIYSFDLIRDPERTTSEDKTAVRRKGSRTSGESLARKRKRKTEAGRGQSTNGSSTAFATDGSASLRIRYQNGQEEQISIPNVDHLSRGDLGSLTEKQREAQRLAKATVRIRKSLFDPEDETTSTTARYTTALGHCASILSDMDRVSQEWTYAMDPAPSEVSRQRILRLNRESTRRFVQTAGVLSRVLGGRLQTPSGTTSPLVVPFTAVEARRNDLPPSQAELFGHDFLKAVTLWLDSGLGRLIEGFTRSVDISPSAKLAMRLPIPESEASTEAIDEFLIPYLMAMASDRPIYNPSANQFETHASRQVFPSEQVAVTAFAAAVKVPFADLSSAVIHAEGSDRIQAQDRQAATRFWAAKVGRGVLMNAAEDITFTYVDRAFGGLGRVVRELDEATSSTVGGDDTTVGDDHDDEVVVDAEAGADRDPSPDEPSDLHAAGEMMGDDENDHNNTDDDDDDEQMPDDFYDDNDDSDETRNDDGTSSSEPDEEDGVLNLGYRYQSAWTRQQQRSTIAAKITCSASTRTYRGHCNVKTVKDVNFFGPDDEYVVSGSDDGNFFIWDRRTTELVNVLEGDGEVVNVIQGHPYEPMLAVSGIDHTIKIFSPDARAREAARLGREITAHDADDFSSIAWPHRLSRRGLRRSDAERPRTTSEPAIPTQTSDDELDESYVAPTGLTSRRRMHEATEIMARNDVDRRGGGQDSFVSRSMLMQLAARLHAQRTARGETAGTTDEDGAFGFELEEGEDGQAVRIQI</sequence>
<dbReference type="GO" id="GO:0080008">
    <property type="term" value="C:Cul4-RING E3 ubiquitin ligase complex"/>
    <property type="evidence" value="ECO:0007669"/>
    <property type="project" value="TreeGrafter"/>
</dbReference>
<dbReference type="InterPro" id="IPR036322">
    <property type="entry name" value="WD40_repeat_dom_sf"/>
</dbReference>
<dbReference type="InterPro" id="IPR015943">
    <property type="entry name" value="WD40/YVTN_repeat-like_dom_sf"/>
</dbReference>
<dbReference type="PROSITE" id="PS50294">
    <property type="entry name" value="WD_REPEATS_REGION"/>
    <property type="match status" value="2"/>
</dbReference>
<dbReference type="InParanoid" id="A0A1V8S7U4"/>
<evidence type="ECO:0000313" key="6">
    <source>
        <dbReference type="Proteomes" id="UP000192596"/>
    </source>
</evidence>
<feature type="region of interest" description="Disordered" evidence="4">
    <location>
        <begin position="265"/>
        <end position="290"/>
    </location>
</feature>
<dbReference type="InterPro" id="IPR045151">
    <property type="entry name" value="DCAF8"/>
</dbReference>
<feature type="compositionally biased region" description="Acidic residues" evidence="4">
    <location>
        <begin position="773"/>
        <end position="804"/>
    </location>
</feature>
<dbReference type="EMBL" id="NAJO01000120">
    <property type="protein sequence ID" value="OQN95245.1"/>
    <property type="molecule type" value="Genomic_DNA"/>
</dbReference>
<dbReference type="OrthoDB" id="4869960at2759"/>
<feature type="region of interest" description="Disordered" evidence="4">
    <location>
        <begin position="348"/>
        <end position="393"/>
    </location>
</feature>
<feature type="non-terminal residue" evidence="5">
    <location>
        <position position="1083"/>
    </location>
</feature>
<evidence type="ECO:0000313" key="5">
    <source>
        <dbReference type="EMBL" id="OQN95245.1"/>
    </source>
</evidence>